<dbReference type="EMBL" id="LSMT01000771">
    <property type="protein sequence ID" value="PFX14504.1"/>
    <property type="molecule type" value="Genomic_DNA"/>
</dbReference>
<dbReference type="InterPro" id="IPR011029">
    <property type="entry name" value="DEATH-like_dom_sf"/>
</dbReference>
<name>A0A2B4R837_STYPI</name>
<dbReference type="Gene3D" id="1.10.533.10">
    <property type="entry name" value="Death Domain, Fas"/>
    <property type="match status" value="1"/>
</dbReference>
<evidence type="ECO:0000256" key="8">
    <source>
        <dbReference type="ARBA" id="ARBA00023180"/>
    </source>
</evidence>
<feature type="repeat" description="TNFR-Cys" evidence="9">
    <location>
        <begin position="121"/>
        <end position="158"/>
    </location>
</feature>
<comment type="caution">
    <text evidence="14">The sequence shown here is derived from an EMBL/GenBank/DDBJ whole genome shotgun (WGS) entry which is preliminary data.</text>
</comment>
<keyword evidence="6 9" id="KW-1015">Disulfide bond</keyword>
<dbReference type="STRING" id="50429.A0A2B4R837"/>
<dbReference type="SMART" id="SM01411">
    <property type="entry name" value="Ephrin_rec_like"/>
    <property type="match status" value="2"/>
</dbReference>
<dbReference type="OrthoDB" id="10048028at2759"/>
<feature type="compositionally biased region" description="Basic residues" evidence="10">
    <location>
        <begin position="301"/>
        <end position="310"/>
    </location>
</feature>
<evidence type="ECO:0000256" key="10">
    <source>
        <dbReference type="SAM" id="MobiDB-lite"/>
    </source>
</evidence>
<evidence type="ECO:0000256" key="11">
    <source>
        <dbReference type="SAM" id="Phobius"/>
    </source>
</evidence>
<evidence type="ECO:0000313" key="15">
    <source>
        <dbReference type="Proteomes" id="UP000225706"/>
    </source>
</evidence>
<dbReference type="InterPro" id="IPR000488">
    <property type="entry name" value="Death_dom"/>
</dbReference>
<dbReference type="CDD" id="cd01670">
    <property type="entry name" value="Death"/>
    <property type="match status" value="1"/>
</dbReference>
<keyword evidence="7 14" id="KW-0675">Receptor</keyword>
<evidence type="ECO:0000256" key="9">
    <source>
        <dbReference type="PROSITE-ProRule" id="PRU00206"/>
    </source>
</evidence>
<evidence type="ECO:0000256" key="3">
    <source>
        <dbReference type="ARBA" id="ARBA00022729"/>
    </source>
</evidence>
<accession>A0A2B4R837</accession>
<feature type="disulfide bond" evidence="9">
    <location>
        <begin position="182"/>
        <end position="200"/>
    </location>
</feature>
<dbReference type="GO" id="GO:0016020">
    <property type="term" value="C:membrane"/>
    <property type="evidence" value="ECO:0007669"/>
    <property type="project" value="UniProtKB-SubCell"/>
</dbReference>
<evidence type="ECO:0000256" key="4">
    <source>
        <dbReference type="ARBA" id="ARBA00022737"/>
    </source>
</evidence>
<keyword evidence="11" id="KW-1133">Transmembrane helix</keyword>
<feature type="transmembrane region" description="Helical" evidence="11">
    <location>
        <begin position="44"/>
        <end position="64"/>
    </location>
</feature>
<feature type="disulfide bond" evidence="9">
    <location>
        <begin position="161"/>
        <end position="176"/>
    </location>
</feature>
<protein>
    <submittedName>
        <fullName evidence="14">Tumor necrosis factor receptor superfamily member 16</fullName>
    </submittedName>
</protein>
<evidence type="ECO:0000256" key="5">
    <source>
        <dbReference type="ARBA" id="ARBA00023136"/>
    </source>
</evidence>
<proteinExistence type="predicted"/>
<feature type="region of interest" description="Disordered" evidence="10">
    <location>
        <begin position="228"/>
        <end position="248"/>
    </location>
</feature>
<evidence type="ECO:0000256" key="1">
    <source>
        <dbReference type="ARBA" id="ARBA00004370"/>
    </source>
</evidence>
<feature type="transmembrane region" description="Helical" evidence="11">
    <location>
        <begin position="275"/>
        <end position="296"/>
    </location>
</feature>
<dbReference type="SUPFAM" id="SSF47986">
    <property type="entry name" value="DEATH domain"/>
    <property type="match status" value="1"/>
</dbReference>
<feature type="compositionally biased region" description="Low complexity" evidence="10">
    <location>
        <begin position="237"/>
        <end position="248"/>
    </location>
</feature>
<dbReference type="PROSITE" id="PS00652">
    <property type="entry name" value="TNFR_NGFR_1"/>
    <property type="match status" value="1"/>
</dbReference>
<dbReference type="SMART" id="SM00208">
    <property type="entry name" value="TNFR"/>
    <property type="match status" value="3"/>
</dbReference>
<evidence type="ECO:0000259" key="12">
    <source>
        <dbReference type="PROSITE" id="PS50017"/>
    </source>
</evidence>
<feature type="disulfide bond" evidence="9">
    <location>
        <begin position="137"/>
        <end position="150"/>
    </location>
</feature>
<dbReference type="Pfam" id="PF00020">
    <property type="entry name" value="TNFR_c6"/>
    <property type="match status" value="3"/>
</dbReference>
<dbReference type="PROSITE" id="PS50017">
    <property type="entry name" value="DEATH_DOMAIN"/>
    <property type="match status" value="1"/>
</dbReference>
<dbReference type="Pfam" id="PF00531">
    <property type="entry name" value="Death"/>
    <property type="match status" value="1"/>
</dbReference>
<reference evidence="15" key="1">
    <citation type="journal article" date="2017" name="bioRxiv">
        <title>Comparative analysis of the genomes of Stylophora pistillata and Acropora digitifera provides evidence for extensive differences between species of corals.</title>
        <authorList>
            <person name="Voolstra C.R."/>
            <person name="Li Y."/>
            <person name="Liew Y.J."/>
            <person name="Baumgarten S."/>
            <person name="Zoccola D."/>
            <person name="Flot J.-F."/>
            <person name="Tambutte S."/>
            <person name="Allemand D."/>
            <person name="Aranda M."/>
        </authorList>
    </citation>
    <scope>NUCLEOTIDE SEQUENCE [LARGE SCALE GENOMIC DNA]</scope>
</reference>
<dbReference type="InterPro" id="IPR052491">
    <property type="entry name" value="TNFRSF10"/>
</dbReference>
<feature type="domain" description="TNFR-Cys" evidence="13">
    <location>
        <begin position="80"/>
        <end position="120"/>
    </location>
</feature>
<keyword evidence="11" id="KW-0812">Transmembrane</keyword>
<dbReference type="InterPro" id="IPR001368">
    <property type="entry name" value="TNFR/NGFR_Cys_rich_reg"/>
</dbReference>
<evidence type="ECO:0000256" key="2">
    <source>
        <dbReference type="ARBA" id="ARBA00022703"/>
    </source>
</evidence>
<evidence type="ECO:0000256" key="7">
    <source>
        <dbReference type="ARBA" id="ARBA00023170"/>
    </source>
</evidence>
<feature type="domain" description="TNFR-Cys" evidence="13">
    <location>
        <begin position="160"/>
        <end position="200"/>
    </location>
</feature>
<feature type="repeat" description="TNFR-Cys" evidence="9">
    <location>
        <begin position="80"/>
        <end position="120"/>
    </location>
</feature>
<dbReference type="PANTHER" id="PTHR46330:SF6">
    <property type="entry name" value="HEMATOPOIETIC DEATH RECEPTOR-RELATED"/>
    <property type="match status" value="1"/>
</dbReference>
<evidence type="ECO:0000256" key="6">
    <source>
        <dbReference type="ARBA" id="ARBA00023157"/>
    </source>
</evidence>
<evidence type="ECO:0000313" key="14">
    <source>
        <dbReference type="EMBL" id="PFX14504.1"/>
    </source>
</evidence>
<feature type="disulfide bond" evidence="9">
    <location>
        <begin position="140"/>
        <end position="158"/>
    </location>
</feature>
<keyword evidence="5 11" id="KW-0472">Membrane</keyword>
<keyword evidence="15" id="KW-1185">Reference proteome</keyword>
<comment type="subcellular location">
    <subcellularLocation>
        <location evidence="1">Membrane</location>
    </subcellularLocation>
</comment>
<keyword evidence="2" id="KW-0053">Apoptosis</keyword>
<dbReference type="AlphaFoldDB" id="A0A2B4R837"/>
<dbReference type="GO" id="GO:0007165">
    <property type="term" value="P:signal transduction"/>
    <property type="evidence" value="ECO:0007669"/>
    <property type="project" value="InterPro"/>
</dbReference>
<organism evidence="14 15">
    <name type="scientific">Stylophora pistillata</name>
    <name type="common">Smooth cauliflower coral</name>
    <dbReference type="NCBI Taxonomy" id="50429"/>
    <lineage>
        <taxon>Eukaryota</taxon>
        <taxon>Metazoa</taxon>
        <taxon>Cnidaria</taxon>
        <taxon>Anthozoa</taxon>
        <taxon>Hexacorallia</taxon>
        <taxon>Scleractinia</taxon>
        <taxon>Astrocoeniina</taxon>
        <taxon>Pocilloporidae</taxon>
        <taxon>Stylophora</taxon>
    </lineage>
</organism>
<dbReference type="Gene3D" id="2.10.50.10">
    <property type="entry name" value="Tumor Necrosis Factor Receptor, subunit A, domain 2"/>
    <property type="match status" value="3"/>
</dbReference>
<keyword evidence="4" id="KW-0677">Repeat</keyword>
<dbReference type="GO" id="GO:0006915">
    <property type="term" value="P:apoptotic process"/>
    <property type="evidence" value="ECO:0007669"/>
    <property type="project" value="UniProtKB-KW"/>
</dbReference>
<feature type="domain" description="Death" evidence="12">
    <location>
        <begin position="369"/>
        <end position="435"/>
    </location>
</feature>
<feature type="repeat" description="TNFR-Cys" evidence="9">
    <location>
        <begin position="160"/>
        <end position="200"/>
    </location>
</feature>
<keyword evidence="8" id="KW-0325">Glycoprotein</keyword>
<feature type="region of interest" description="Disordered" evidence="10">
    <location>
        <begin position="301"/>
        <end position="326"/>
    </location>
</feature>
<comment type="caution">
    <text evidence="9">Lacks conserved residue(s) required for the propagation of feature annotation.</text>
</comment>
<feature type="domain" description="TNFR-Cys" evidence="13">
    <location>
        <begin position="121"/>
        <end position="158"/>
    </location>
</feature>
<dbReference type="PROSITE" id="PS50050">
    <property type="entry name" value="TNFR_NGFR_2"/>
    <property type="match status" value="3"/>
</dbReference>
<dbReference type="SUPFAM" id="SSF57586">
    <property type="entry name" value="TNF receptor-like"/>
    <property type="match status" value="2"/>
</dbReference>
<sequence>MTKINIDVTKKGQNPNTLTWGRPSKFAELSIFAIEEGVKMVARFLALLATIFGSSLLITTIAVGCGPGTFVNSTTLVCEKCPNGTFTDHENAQSCSTCKSCVGRNNVMVKPCTPTSNTKCECAPGHYFDAFLICLKCQPCRRGFGFVSNCTATRKTTCERCEKGKTFSSGKGFASCKPCSKCQKGEVVLEKCTRRKDTKCIPEKDKNNSKQKDLRPVPTKSTLRFDSVTKLAKDEPSTSSSGSESFSTLSTNVPVVTGVKEESESSEEDEIGFQAALYSLIALLFILVIGAMICVWHRRRSSRKRPKKRGKPVDSCEEPSTRTNSREVVGAVENPYSSLPFIGGRHGDKMLRDVSYTLISELSQFLNPGDRWKQLGGRLQFNTTQINNFALDKRTATDAMLGEWGQKDTATVVALRDTFRAMKWSKEANITEAYV</sequence>
<feature type="disulfide bond" evidence="9">
    <location>
        <begin position="179"/>
        <end position="192"/>
    </location>
</feature>
<dbReference type="PANTHER" id="PTHR46330">
    <property type="entry name" value="TUMOR NECROSIS FACTOR RECEPTOR SUPERFAMILY MEMBER 10B"/>
    <property type="match status" value="1"/>
</dbReference>
<evidence type="ECO:0000259" key="13">
    <source>
        <dbReference type="PROSITE" id="PS50050"/>
    </source>
</evidence>
<keyword evidence="3" id="KW-0732">Signal</keyword>
<dbReference type="Proteomes" id="UP000225706">
    <property type="component" value="Unassembled WGS sequence"/>
</dbReference>
<gene>
    <name evidence="14" type="primary">NGFR</name>
    <name evidence="14" type="ORF">AWC38_SpisGene21331</name>
</gene>